<protein>
    <submittedName>
        <fullName evidence="1">6833_t:CDS:1</fullName>
    </submittedName>
</protein>
<accession>A0ABN7VDM8</accession>
<comment type="caution">
    <text evidence="1">The sequence shown here is derived from an EMBL/GenBank/DDBJ whole genome shotgun (WGS) entry which is preliminary data.</text>
</comment>
<dbReference type="Proteomes" id="UP000789901">
    <property type="component" value="Unassembled WGS sequence"/>
</dbReference>
<gene>
    <name evidence="1" type="ORF">GMARGA_LOCUS17482</name>
</gene>
<reference evidence="1 2" key="1">
    <citation type="submission" date="2021-06" db="EMBL/GenBank/DDBJ databases">
        <authorList>
            <person name="Kallberg Y."/>
            <person name="Tangrot J."/>
            <person name="Rosling A."/>
        </authorList>
    </citation>
    <scope>NUCLEOTIDE SEQUENCE [LARGE SCALE GENOMIC DNA]</scope>
    <source>
        <strain evidence="1 2">120-4 pot B 10/14</strain>
    </source>
</reference>
<evidence type="ECO:0000313" key="2">
    <source>
        <dbReference type="Proteomes" id="UP000789901"/>
    </source>
</evidence>
<organism evidence="1 2">
    <name type="scientific">Gigaspora margarita</name>
    <dbReference type="NCBI Taxonomy" id="4874"/>
    <lineage>
        <taxon>Eukaryota</taxon>
        <taxon>Fungi</taxon>
        <taxon>Fungi incertae sedis</taxon>
        <taxon>Mucoromycota</taxon>
        <taxon>Glomeromycotina</taxon>
        <taxon>Glomeromycetes</taxon>
        <taxon>Diversisporales</taxon>
        <taxon>Gigasporaceae</taxon>
        <taxon>Gigaspora</taxon>
    </lineage>
</organism>
<proteinExistence type="predicted"/>
<evidence type="ECO:0000313" key="1">
    <source>
        <dbReference type="EMBL" id="CAG8761013.1"/>
    </source>
</evidence>
<sequence length="105" mass="12040">MAEDFARSGIPNGYPQINAVLLHIKSLLEQHYKLFNDYNLSSLKLPTNLPNELLRLIINELSIPVSIEDLMKIELLNEDQKLVFNIVIEHIEMNLPVVISSMDLQ</sequence>
<keyword evidence="2" id="KW-1185">Reference proteome</keyword>
<dbReference type="EMBL" id="CAJVQB010013262">
    <property type="protein sequence ID" value="CAG8761013.1"/>
    <property type="molecule type" value="Genomic_DNA"/>
</dbReference>
<name>A0ABN7VDM8_GIGMA</name>
<feature type="non-terminal residue" evidence="1">
    <location>
        <position position="105"/>
    </location>
</feature>